<dbReference type="PhylomeDB" id="A0A0A2J1S3"/>
<dbReference type="SUPFAM" id="SSF51695">
    <property type="entry name" value="PLC-like phosphodiesterases"/>
    <property type="match status" value="1"/>
</dbReference>
<dbReference type="RefSeq" id="XP_016592951.1">
    <property type="nucleotide sequence ID" value="XM_016740449.1"/>
</dbReference>
<dbReference type="InterPro" id="IPR017946">
    <property type="entry name" value="PLC-like_Pdiesterase_TIM-brl"/>
</dbReference>
<dbReference type="STRING" id="27334.A0A0A2J1S3"/>
<dbReference type="OrthoDB" id="5366531at2759"/>
<dbReference type="EMBL" id="JQFZ01000379">
    <property type="protein sequence ID" value="KGO49541.1"/>
    <property type="molecule type" value="Genomic_DNA"/>
</dbReference>
<dbReference type="AlphaFoldDB" id="A0A0A2J1S3"/>
<gene>
    <name evidence="2" type="ORF">PEX2_031740</name>
</gene>
<evidence type="ECO:0008006" key="4">
    <source>
        <dbReference type="Google" id="ProtNLM"/>
    </source>
</evidence>
<proteinExistence type="predicted"/>
<accession>A0A0A2J1S3</accession>
<dbReference type="Gene3D" id="3.20.20.190">
    <property type="entry name" value="Phosphatidylinositol (PI) phosphodiesterase"/>
    <property type="match status" value="1"/>
</dbReference>
<organism evidence="2 3">
    <name type="scientific">Penicillium expansum</name>
    <name type="common">Blue mold rot fungus</name>
    <dbReference type="NCBI Taxonomy" id="27334"/>
    <lineage>
        <taxon>Eukaryota</taxon>
        <taxon>Fungi</taxon>
        <taxon>Dikarya</taxon>
        <taxon>Ascomycota</taxon>
        <taxon>Pezizomycotina</taxon>
        <taxon>Eurotiomycetes</taxon>
        <taxon>Eurotiomycetidae</taxon>
        <taxon>Eurotiales</taxon>
        <taxon>Aspergillaceae</taxon>
        <taxon>Penicillium</taxon>
    </lineage>
</organism>
<dbReference type="GO" id="GO:0008081">
    <property type="term" value="F:phosphoric diester hydrolase activity"/>
    <property type="evidence" value="ECO:0007669"/>
    <property type="project" value="InterPro"/>
</dbReference>
<evidence type="ECO:0000313" key="2">
    <source>
        <dbReference type="EMBL" id="KGO49541.1"/>
    </source>
</evidence>
<dbReference type="InterPro" id="IPR051057">
    <property type="entry name" value="PI-PLC_domain"/>
</dbReference>
<dbReference type="GO" id="GO:0006629">
    <property type="term" value="P:lipid metabolic process"/>
    <property type="evidence" value="ECO:0007669"/>
    <property type="project" value="InterPro"/>
</dbReference>
<evidence type="ECO:0000313" key="3">
    <source>
        <dbReference type="Proteomes" id="UP000030143"/>
    </source>
</evidence>
<comment type="caution">
    <text evidence="2">The sequence shown here is derived from an EMBL/GenBank/DDBJ whole genome shotgun (WGS) entry which is preliminary data.</text>
</comment>
<name>A0A0A2J1S3_PENEN</name>
<dbReference type="PANTHER" id="PTHR13593">
    <property type="match status" value="1"/>
</dbReference>
<dbReference type="GeneID" id="27675868"/>
<dbReference type="HOGENOM" id="CLU_007655_0_0_1"/>
<dbReference type="CDD" id="cd08588">
    <property type="entry name" value="PI-PLCc_At5g67130_like"/>
    <property type="match status" value="1"/>
</dbReference>
<dbReference type="VEuPathDB" id="FungiDB:PEXP_009310"/>
<dbReference type="Proteomes" id="UP000030143">
    <property type="component" value="Unassembled WGS sequence"/>
</dbReference>
<sequence>MRPALLRLLKRPSAVSILDTLTATPIGIEQLETRYKCLRCHSRSAKQEPLEEPHNSPTRNQLEDSCRGKRPFSFPIYDIETSNELNTLEPTPLVQSQTHNNTTQCPIKLLSLRPDKLEFESDVGHLNNIGTRLVDNPEHRNNFDLWEELLRYRQRHYGDNGTLDIWEGLRVRVDGVRLPVVGEQADFFWQSFVDMGLRRELFLKEVLDYAVILREQQGNGWPQLYERVVSGLLGQGLTKRAVEWHKKLQNSHLASAADVLKILPSAIRSSSLPAGTEVATLADLERPSLSPGLQAFQTICSTTPDHNFYGPVIAMLMQQGHGEAAISMHHFLARRQDHPQSPDEIQPLLEYVEKFGLRKEFNRLRGYVKKRFDTEASIDQPGPKDTTPKSVGRGSHDEKPFKDDIGAKLFATRALNFDMIVGGLKMLGVSEIGHRTLRELATRAHGNQDLLDKLKILKQSGISIGSTVFSRLVQKLATQNRDILLSDILRSDQHPDTLEDKRMQESMLVSYYMARDWRLYNMTLAVLTELYPGAPDLYDIHFRKHIAAWELSAASKVADELALRGRTLGEDSVDFMAEQILTPRRMNHRPPPGQRLSAVEEVMFIFKILKRVVPAGGYVSAAFWIEMLKRLGMAEAWADWDKLRDCCLWLVRQYAESPGQKPWAGLPSPISSLDPTKQANGRDRRMLDLVFNPQMQAAIVSWGFMFRVLDTTASKFAIAPLNSQVDEKLIPWVRGLILLRELEQSGLRLDKRLISQAVRHRLAMLYSHHVLSARRMNRMLRRRNPYSLQQVLNDVFQAWGDRSLFDGMEQNLEQLVNPPRASRTKRRAPVMRVFNFLALLPVVLANPLIQTKRTTACNNSPDLCSKTYGAITHLGAHDSPFVRDSDTGNSLAANQYYDTPTQLSAGVRLVTAQVHKSNSQWRLCHTSCDLLDAGLLSTWLTDIKTWLDDNPNEVITILLVNSDDATASELNTEFTTANITDYAYEPTSQGTAPTTWPTLQTMIDDGKRLVVFVASLDTSTSYPYLMSEWSYVWENPYDVTSASNFTCEVDRPSTYKDNSASALSANLLPLMNHFLYSNTLAILDVEYPNSSYVGTTNAASGGTGNLGTAATTCKKAWNGRQPTFILVDFFNRGPAIDTVDNLNNVTNAVGRKSVSTSADSTSDASSTSNVFKALVELAASARSGTSVSMGNWIWTGGNWGNLLGGGISF</sequence>
<protein>
    <recommendedName>
        <fullName evidence="4">PLC-like phosphodiesterase</fullName>
    </recommendedName>
</protein>
<dbReference type="PANTHER" id="PTHR13593:SF80">
    <property type="entry name" value="PLC-LIKE PHOSPHODIESTERASE"/>
    <property type="match status" value="1"/>
</dbReference>
<dbReference type="Pfam" id="PF26146">
    <property type="entry name" value="PI-PLC_X"/>
    <property type="match status" value="1"/>
</dbReference>
<feature type="region of interest" description="Disordered" evidence="1">
    <location>
        <begin position="44"/>
        <end position="67"/>
    </location>
</feature>
<feature type="region of interest" description="Disordered" evidence="1">
    <location>
        <begin position="375"/>
        <end position="399"/>
    </location>
</feature>
<evidence type="ECO:0000256" key="1">
    <source>
        <dbReference type="SAM" id="MobiDB-lite"/>
    </source>
</evidence>
<feature type="compositionally biased region" description="Basic and acidic residues" evidence="1">
    <location>
        <begin position="45"/>
        <end position="54"/>
    </location>
</feature>
<reference evidence="2 3" key="1">
    <citation type="journal article" date="2015" name="Mol. Plant Microbe Interact.">
        <title>Genome, transcriptome, and functional analyses of Penicillium expansum provide new insights into secondary metabolism and pathogenicity.</title>
        <authorList>
            <person name="Ballester A.R."/>
            <person name="Marcet-Houben M."/>
            <person name="Levin E."/>
            <person name="Sela N."/>
            <person name="Selma-Lazaro C."/>
            <person name="Carmona L."/>
            <person name="Wisniewski M."/>
            <person name="Droby S."/>
            <person name="Gonzalez-Candelas L."/>
            <person name="Gabaldon T."/>
        </authorList>
    </citation>
    <scope>NUCLEOTIDE SEQUENCE [LARGE SCALE GENOMIC DNA]</scope>
    <source>
        <strain evidence="2 3">MD-8</strain>
    </source>
</reference>
<keyword evidence="3" id="KW-1185">Reference proteome</keyword>